<dbReference type="Gene3D" id="3.50.4.10">
    <property type="entry name" value="Hepatocyte Growth Factor"/>
    <property type="match status" value="1"/>
</dbReference>
<sequence length="858" mass="89793">MQPPDFKRGTFILAFAVLLCGSSTVRCLSGASNGNTSGIRKPEVVELPAGPGSECLSEAGAYYGSDCPPTTHSNASSPEACCKLCQSTADCAIWNWCGDVHGCLYPNLLADADGRIGVGFRVCDLKARPVTVSGTTPMPPDTVRTGDMAGWTSGIPVASRLLQDLPGYSLYKAAQMPFGQNSADFACAQSYTSKQICELPGNLTAAADVCGSNPECHGFQFCFLSPGAAGSAAGRIRLKSALNISDAIYNPYCSVYVSEAPSSRVALAGAAVSAAPPLRRLQQDSNQANYFFDPLMGTATTAPAPTPALSNPGLSTGGGAARRPNQTPIPIRPKGSTTPASPDLDRPSIASAGPAPGAAPGNSLDDLLGGSAPSPGSHFLNNTIVAVEAPPGLAQNYASSGQQHSFDALQGASIGISAQPTVTINSEGYNADSSIKGGVGSSHSDDTITPADGITPIIQSSRYDRRAGPMSNRTATPTASVLMPLDYGYPMQIFPGATFRFGLCQKVTPSVYLRVDLMSVPSLRKDNASAYAIHVWGQVPVPTNATCSSNKTCVFELVEDAFFNLEDSVITRARHTFVTTQADLLKVPVGYQDSNKSSTLVAPMVHIPYNEVSNTTTEHGLRFHILKENTTAYINELTQLYYYVSQVALGNKHCSPGFPGLNIVMDYLQSVLQVQVTEATGQNFGTFATINGVPLAFNLVTAANLAAGARRGFAQSCLTESNTVYQGQVLVAGASNLQATAEDCCQACWMYGGQPHNFTDAKMGPVQDAGGNNRTGAGRPATMVQTCNAWNFCTSAIGCSSEDGTATVERGFCELKYSRDVAAHQPVTANRAAAGFLSGRTTAVLPAGARNLFGDRIV</sequence>
<dbReference type="Proteomes" id="UP001497392">
    <property type="component" value="Unassembled WGS sequence"/>
</dbReference>
<comment type="caution">
    <text evidence="4">The sequence shown here is derived from an EMBL/GenBank/DDBJ whole genome shotgun (WGS) entry which is preliminary data.</text>
</comment>
<feature type="signal peptide" evidence="2">
    <location>
        <begin position="1"/>
        <end position="27"/>
    </location>
</feature>
<evidence type="ECO:0000313" key="5">
    <source>
        <dbReference type="Proteomes" id="UP001497392"/>
    </source>
</evidence>
<keyword evidence="2" id="KW-0732">Signal</keyword>
<feature type="region of interest" description="Disordered" evidence="1">
    <location>
        <begin position="301"/>
        <end position="375"/>
    </location>
</feature>
<feature type="chain" id="PRO_5045242493" evidence="2">
    <location>
        <begin position="28"/>
        <end position="858"/>
    </location>
</feature>
<feature type="domain" description="Apple" evidence="3">
    <location>
        <begin position="785"/>
        <end position="798"/>
    </location>
</feature>
<feature type="compositionally biased region" description="Low complexity" evidence="1">
    <location>
        <begin position="352"/>
        <end position="361"/>
    </location>
</feature>
<feature type="domain" description="Apple" evidence="3">
    <location>
        <begin position="725"/>
        <end position="748"/>
    </location>
</feature>
<keyword evidence="5" id="KW-1185">Reference proteome</keyword>
<proteinExistence type="predicted"/>
<organism evidence="4 5">
    <name type="scientific">Coccomyxa viridis</name>
    <dbReference type="NCBI Taxonomy" id="1274662"/>
    <lineage>
        <taxon>Eukaryota</taxon>
        <taxon>Viridiplantae</taxon>
        <taxon>Chlorophyta</taxon>
        <taxon>core chlorophytes</taxon>
        <taxon>Trebouxiophyceae</taxon>
        <taxon>Trebouxiophyceae incertae sedis</taxon>
        <taxon>Coccomyxaceae</taxon>
        <taxon>Coccomyxa</taxon>
    </lineage>
</organism>
<evidence type="ECO:0000313" key="4">
    <source>
        <dbReference type="EMBL" id="CAL5218474.1"/>
    </source>
</evidence>
<evidence type="ECO:0000259" key="3">
    <source>
        <dbReference type="Pfam" id="PF14295"/>
    </source>
</evidence>
<evidence type="ECO:0000256" key="2">
    <source>
        <dbReference type="SAM" id="SignalP"/>
    </source>
</evidence>
<dbReference type="Pfam" id="PF14295">
    <property type="entry name" value="PAN_4"/>
    <property type="match status" value="3"/>
</dbReference>
<gene>
    <name evidence="4" type="primary">g159</name>
    <name evidence="4" type="ORF">VP750_LOCUS133</name>
</gene>
<dbReference type="EMBL" id="CAXHTA020000001">
    <property type="protein sequence ID" value="CAL5218474.1"/>
    <property type="molecule type" value="Genomic_DNA"/>
</dbReference>
<accession>A0ABP1FH08</accession>
<evidence type="ECO:0000256" key="1">
    <source>
        <dbReference type="SAM" id="MobiDB-lite"/>
    </source>
</evidence>
<protein>
    <submittedName>
        <fullName evidence="4">G159 protein</fullName>
    </submittedName>
</protein>
<dbReference type="InterPro" id="IPR003609">
    <property type="entry name" value="Pan_app"/>
</dbReference>
<feature type="domain" description="Apple" evidence="3">
    <location>
        <begin position="62"/>
        <end position="99"/>
    </location>
</feature>
<name>A0ABP1FH08_9CHLO</name>
<reference evidence="4 5" key="1">
    <citation type="submission" date="2024-06" db="EMBL/GenBank/DDBJ databases">
        <authorList>
            <person name="Kraege A."/>
            <person name="Thomma B."/>
        </authorList>
    </citation>
    <scope>NUCLEOTIDE SEQUENCE [LARGE SCALE GENOMIC DNA]</scope>
</reference>